<proteinExistence type="predicted"/>
<dbReference type="Proteomes" id="UP000295341">
    <property type="component" value="Unassembled WGS sequence"/>
</dbReference>
<reference evidence="1 2" key="1">
    <citation type="submission" date="2019-03" db="EMBL/GenBank/DDBJ databases">
        <title>Genomic Encyclopedia of Type Strains, Phase IV (KMG-IV): sequencing the most valuable type-strain genomes for metagenomic binning, comparative biology and taxonomic classification.</title>
        <authorList>
            <person name="Goeker M."/>
        </authorList>
    </citation>
    <scope>NUCLEOTIDE SEQUENCE [LARGE SCALE GENOMIC DNA]</scope>
    <source>
        <strain evidence="1 2">DSM 26377</strain>
    </source>
</reference>
<gene>
    <name evidence="1" type="ORF">DFR24_3288</name>
</gene>
<protein>
    <submittedName>
        <fullName evidence="1">Uncharacterized protein</fullName>
    </submittedName>
</protein>
<evidence type="ECO:0000313" key="2">
    <source>
        <dbReference type="Proteomes" id="UP000295341"/>
    </source>
</evidence>
<dbReference type="EMBL" id="SOBT01000009">
    <property type="protein sequence ID" value="TDU28908.1"/>
    <property type="molecule type" value="Genomic_DNA"/>
</dbReference>
<keyword evidence="2" id="KW-1185">Reference proteome</keyword>
<dbReference type="AlphaFoldDB" id="A0A4R7P5D0"/>
<dbReference type="OrthoDB" id="8781389at2"/>
<dbReference type="RefSeq" id="WP_133882425.1">
    <property type="nucleotide sequence ID" value="NZ_MWIN01000018.1"/>
</dbReference>
<organism evidence="1 2">
    <name type="scientific">Panacagrimonas perspica</name>
    <dbReference type="NCBI Taxonomy" id="381431"/>
    <lineage>
        <taxon>Bacteria</taxon>
        <taxon>Pseudomonadati</taxon>
        <taxon>Pseudomonadota</taxon>
        <taxon>Gammaproteobacteria</taxon>
        <taxon>Nevskiales</taxon>
        <taxon>Nevskiaceae</taxon>
        <taxon>Panacagrimonas</taxon>
    </lineage>
</organism>
<evidence type="ECO:0000313" key="1">
    <source>
        <dbReference type="EMBL" id="TDU28908.1"/>
    </source>
</evidence>
<name>A0A4R7P5D0_9GAMM</name>
<sequence>MAHLTDMEELLATIESQLIRNYMREAMSCYMAGAYRGCIVLSYIALFDDLLDKLGKLAGINSAAKTIYNEAKKRKDDQDVFESFLIDQLGSKNLLSGLDAAFLDTLRSLRNKSAHPSGHTPSPEEARFIFYESITRFLARPILSTTQLVDELIQRMSNSNVFPSSAVPDLAAIVQNEIETLHEEAIPQLVAKLVKCVIDTDAVVQRNSTLFLVGLAGLKKGPAKEALTKKLLEAKADATQYAASILGVLTADGSLAGALSGVHLTRVKSLLAAQIVSPKVPADEYELGHPVSIVASIVESLDETTLLASFKEEIERLFEKRPYSSKLGEAVKKHTVLAEMWVATLFENAGSSTFDIANAFAVSVSRIDGVLASAITNEKAFHFVVAVCRAADWNAYSSKDLVSKKFVTVPAVRAKAISYLNAKKKTAKAYLETQLSIDMKASAFVAAHLT</sequence>
<accession>A0A4R7P5D0</accession>
<comment type="caution">
    <text evidence="1">The sequence shown here is derived from an EMBL/GenBank/DDBJ whole genome shotgun (WGS) entry which is preliminary data.</text>
</comment>